<evidence type="ECO:0000256" key="1">
    <source>
        <dbReference type="SAM" id="SignalP"/>
    </source>
</evidence>
<reference evidence="2 3" key="1">
    <citation type="journal article" date="2019" name="Genome Biol. Evol.">
        <title>Genomic Plasticity Mediated by Transposable Elements in the Plant Pathogenic Fungus Colletotrichum higginsianum.</title>
        <authorList>
            <person name="Tsushima A."/>
            <person name="Gan P."/>
            <person name="Kumakura N."/>
            <person name="Narusaka M."/>
            <person name="Takano Y."/>
            <person name="Narusaka Y."/>
            <person name="Shirasu K."/>
        </authorList>
    </citation>
    <scope>NUCLEOTIDE SEQUENCE [LARGE SCALE GENOMIC DNA]</scope>
    <source>
        <strain evidence="2 3">MAFF305635-RFP</strain>
    </source>
</reference>
<dbReference type="OrthoDB" id="4819940at2759"/>
<dbReference type="AlphaFoldDB" id="A0A4T0VRG1"/>
<name>A0A4T0VRG1_9PEZI</name>
<dbReference type="Proteomes" id="UP000305883">
    <property type="component" value="Unassembled WGS sequence"/>
</dbReference>
<sequence>MKAFDIAFVLAFAAGALAMPTQGGHLATTGEAQGGIENSNGNPVEDYVIPIDKRDEAPVEDYVIPIDKRDEAPVEDYVIPIDKRDEAPVEDYVIPIDK</sequence>
<comment type="caution">
    <text evidence="2">The sequence shown here is derived from an EMBL/GenBank/DDBJ whole genome shotgun (WGS) entry which is preliminary data.</text>
</comment>
<dbReference type="EMBL" id="MWPZ01000006">
    <property type="protein sequence ID" value="TIC95140.1"/>
    <property type="molecule type" value="Genomic_DNA"/>
</dbReference>
<accession>A0A4T0VRG1</accession>
<organism evidence="2 3">
    <name type="scientific">Colletotrichum higginsianum</name>
    <dbReference type="NCBI Taxonomy" id="80884"/>
    <lineage>
        <taxon>Eukaryota</taxon>
        <taxon>Fungi</taxon>
        <taxon>Dikarya</taxon>
        <taxon>Ascomycota</taxon>
        <taxon>Pezizomycotina</taxon>
        <taxon>Sordariomycetes</taxon>
        <taxon>Hypocreomycetidae</taxon>
        <taxon>Glomerellales</taxon>
        <taxon>Glomerellaceae</taxon>
        <taxon>Colletotrichum</taxon>
        <taxon>Colletotrichum destructivum species complex</taxon>
    </lineage>
</organism>
<evidence type="ECO:0000313" key="3">
    <source>
        <dbReference type="Proteomes" id="UP000305883"/>
    </source>
</evidence>
<gene>
    <name evidence="2" type="ORF">CH35J_008769</name>
</gene>
<feature type="signal peptide" evidence="1">
    <location>
        <begin position="1"/>
        <end position="18"/>
    </location>
</feature>
<protein>
    <submittedName>
        <fullName evidence="2">Ribosomally synthesized cyclic peptide ustiloxin B precursosr</fullName>
    </submittedName>
</protein>
<feature type="chain" id="PRO_5020620610" evidence="1">
    <location>
        <begin position="19"/>
        <end position="98"/>
    </location>
</feature>
<keyword evidence="1" id="KW-0732">Signal</keyword>
<proteinExistence type="predicted"/>
<evidence type="ECO:0000313" key="2">
    <source>
        <dbReference type="EMBL" id="TIC95140.1"/>
    </source>
</evidence>